<name>A0A834BSC7_ORYME</name>
<sequence length="104" mass="11590">MSLRSGARKKGRGSFGGTLISFLVCCKSFCLRFASSPRLVELSESNLGLQSQKKKKERKKSPNLKLHRMVQCGRMLAESKPYISSADVSDSKAQTQFQVRMQCA</sequence>
<proteinExistence type="predicted"/>
<evidence type="ECO:0000313" key="2">
    <source>
        <dbReference type="Proteomes" id="UP000646548"/>
    </source>
</evidence>
<organism evidence="1 2">
    <name type="scientific">Oryzias melastigma</name>
    <name type="common">Marine medaka</name>
    <dbReference type="NCBI Taxonomy" id="30732"/>
    <lineage>
        <taxon>Eukaryota</taxon>
        <taxon>Metazoa</taxon>
        <taxon>Chordata</taxon>
        <taxon>Craniata</taxon>
        <taxon>Vertebrata</taxon>
        <taxon>Euteleostomi</taxon>
        <taxon>Actinopterygii</taxon>
        <taxon>Neopterygii</taxon>
        <taxon>Teleostei</taxon>
        <taxon>Neoteleostei</taxon>
        <taxon>Acanthomorphata</taxon>
        <taxon>Ovalentaria</taxon>
        <taxon>Atherinomorphae</taxon>
        <taxon>Beloniformes</taxon>
        <taxon>Adrianichthyidae</taxon>
        <taxon>Oryziinae</taxon>
        <taxon>Oryzias</taxon>
    </lineage>
</organism>
<reference evidence="1" key="1">
    <citation type="journal article" name="BMC Genomics">
        <title>Long-read sequencing and de novo genome assembly of marine medaka (Oryzias melastigma).</title>
        <authorList>
            <person name="Liang P."/>
            <person name="Saqib H.S.A."/>
            <person name="Ni X."/>
            <person name="Shen Y."/>
        </authorList>
    </citation>
    <scope>NUCLEOTIDE SEQUENCE</scope>
    <source>
        <strain evidence="1">Bigg-433</strain>
    </source>
</reference>
<comment type="caution">
    <text evidence="1">The sequence shown here is derived from an EMBL/GenBank/DDBJ whole genome shotgun (WGS) entry which is preliminary data.</text>
</comment>
<accession>A0A834BSC7</accession>
<gene>
    <name evidence="1" type="ORF">FQA47_000685</name>
</gene>
<dbReference type="EMBL" id="WKFB01000958">
    <property type="protein sequence ID" value="KAF6716500.1"/>
    <property type="molecule type" value="Genomic_DNA"/>
</dbReference>
<evidence type="ECO:0000313" key="1">
    <source>
        <dbReference type="EMBL" id="KAF6716500.1"/>
    </source>
</evidence>
<dbReference type="AlphaFoldDB" id="A0A834BSC7"/>
<protein>
    <submittedName>
        <fullName evidence="1">Uncharacterized protein</fullName>
    </submittedName>
</protein>
<dbReference type="Proteomes" id="UP000646548">
    <property type="component" value="Unassembled WGS sequence"/>
</dbReference>